<evidence type="ECO:0000313" key="2">
    <source>
        <dbReference type="EMBL" id="MBW0570767.1"/>
    </source>
</evidence>
<dbReference type="AlphaFoldDB" id="A0A9Q3JZV8"/>
<proteinExistence type="predicted"/>
<dbReference type="InterPro" id="IPR036393">
    <property type="entry name" value="AceGlu_kinase-like_sf"/>
</dbReference>
<protein>
    <submittedName>
        <fullName evidence="2">Uncharacterized protein</fullName>
    </submittedName>
</protein>
<dbReference type="SUPFAM" id="SSF53633">
    <property type="entry name" value="Carbamate kinase-like"/>
    <property type="match status" value="1"/>
</dbReference>
<dbReference type="OrthoDB" id="409889at2759"/>
<sequence>MGRKRMSLLEDSSNARWGKKPKGNNKQALAEIGQGHLIALWESLFGRPNQPIAQILLTRGDLADVSY</sequence>
<comment type="caution">
    <text evidence="2">The sequence shown here is derived from an EMBL/GenBank/DDBJ whole genome shotgun (WGS) entry which is preliminary data.</text>
</comment>
<dbReference type="Gene3D" id="3.40.1160.10">
    <property type="entry name" value="Acetylglutamate kinase-like"/>
    <property type="match status" value="1"/>
</dbReference>
<gene>
    <name evidence="2" type="ORF">O181_110482</name>
</gene>
<evidence type="ECO:0000313" key="3">
    <source>
        <dbReference type="Proteomes" id="UP000765509"/>
    </source>
</evidence>
<accession>A0A9Q3JZV8</accession>
<feature type="region of interest" description="Disordered" evidence="1">
    <location>
        <begin position="1"/>
        <end position="23"/>
    </location>
</feature>
<evidence type="ECO:0000256" key="1">
    <source>
        <dbReference type="SAM" id="MobiDB-lite"/>
    </source>
</evidence>
<organism evidence="2 3">
    <name type="scientific">Austropuccinia psidii MF-1</name>
    <dbReference type="NCBI Taxonomy" id="1389203"/>
    <lineage>
        <taxon>Eukaryota</taxon>
        <taxon>Fungi</taxon>
        <taxon>Dikarya</taxon>
        <taxon>Basidiomycota</taxon>
        <taxon>Pucciniomycotina</taxon>
        <taxon>Pucciniomycetes</taxon>
        <taxon>Pucciniales</taxon>
        <taxon>Sphaerophragmiaceae</taxon>
        <taxon>Austropuccinia</taxon>
    </lineage>
</organism>
<reference evidence="2" key="1">
    <citation type="submission" date="2021-03" db="EMBL/GenBank/DDBJ databases">
        <title>Draft genome sequence of rust myrtle Austropuccinia psidii MF-1, a brazilian biotype.</title>
        <authorList>
            <person name="Quecine M.C."/>
            <person name="Pachon D.M.R."/>
            <person name="Bonatelli M.L."/>
            <person name="Correr F.H."/>
            <person name="Franceschini L.M."/>
            <person name="Leite T.F."/>
            <person name="Margarido G.R.A."/>
            <person name="Almeida C.A."/>
            <person name="Ferrarezi J.A."/>
            <person name="Labate C.A."/>
        </authorList>
    </citation>
    <scope>NUCLEOTIDE SEQUENCE</scope>
    <source>
        <strain evidence="2">MF-1</strain>
    </source>
</reference>
<keyword evidence="3" id="KW-1185">Reference proteome</keyword>
<dbReference type="EMBL" id="AVOT02086868">
    <property type="protein sequence ID" value="MBW0570767.1"/>
    <property type="molecule type" value="Genomic_DNA"/>
</dbReference>
<name>A0A9Q3JZV8_9BASI</name>
<dbReference type="Proteomes" id="UP000765509">
    <property type="component" value="Unassembled WGS sequence"/>
</dbReference>